<comment type="caution">
    <text evidence="1">The sequence shown here is derived from an EMBL/GenBank/DDBJ whole genome shotgun (WGS) entry which is preliminary data.</text>
</comment>
<evidence type="ECO:0000313" key="1">
    <source>
        <dbReference type="EMBL" id="KAJ8668375.1"/>
    </source>
</evidence>
<gene>
    <name evidence="1" type="ORF">QAD02_010038</name>
</gene>
<evidence type="ECO:0000313" key="2">
    <source>
        <dbReference type="Proteomes" id="UP001239111"/>
    </source>
</evidence>
<proteinExistence type="predicted"/>
<keyword evidence="2" id="KW-1185">Reference proteome</keyword>
<protein>
    <submittedName>
        <fullName evidence="1">Uncharacterized protein</fullName>
    </submittedName>
</protein>
<accession>A0ACC2NB43</accession>
<dbReference type="EMBL" id="CM056744">
    <property type="protein sequence ID" value="KAJ8668375.1"/>
    <property type="molecule type" value="Genomic_DNA"/>
</dbReference>
<name>A0ACC2NB43_9HYME</name>
<organism evidence="1 2">
    <name type="scientific">Eretmocerus hayati</name>
    <dbReference type="NCBI Taxonomy" id="131215"/>
    <lineage>
        <taxon>Eukaryota</taxon>
        <taxon>Metazoa</taxon>
        <taxon>Ecdysozoa</taxon>
        <taxon>Arthropoda</taxon>
        <taxon>Hexapoda</taxon>
        <taxon>Insecta</taxon>
        <taxon>Pterygota</taxon>
        <taxon>Neoptera</taxon>
        <taxon>Endopterygota</taxon>
        <taxon>Hymenoptera</taxon>
        <taxon>Apocrita</taxon>
        <taxon>Proctotrupomorpha</taxon>
        <taxon>Chalcidoidea</taxon>
        <taxon>Aphelinidae</taxon>
        <taxon>Aphelininae</taxon>
        <taxon>Eretmocerus</taxon>
    </lineage>
</organism>
<reference evidence="1" key="1">
    <citation type="submission" date="2023-04" db="EMBL/GenBank/DDBJ databases">
        <title>A chromosome-level genome assembly of the parasitoid wasp Eretmocerus hayati.</title>
        <authorList>
            <person name="Zhong Y."/>
            <person name="Liu S."/>
            <person name="Liu Y."/>
        </authorList>
    </citation>
    <scope>NUCLEOTIDE SEQUENCE</scope>
    <source>
        <strain evidence="1">ZJU_SS_LIU_2023</strain>
    </source>
</reference>
<dbReference type="Proteomes" id="UP001239111">
    <property type="component" value="Chromosome 4"/>
</dbReference>
<sequence length="630" mass="73073">MMLLMALVIPISCSNYGLAQSFSPKANQHMQYIGDAVEEILINYQLHRITLFLPNRKESENSGITDNVMKYLPKDTSSVVMNLPLAEEVENKIIVYHKILQNPRRNTILISILPATNEDEILSSVNIFKSSLRLIKESSYRRRPRYLVIVATDSTDPKNFVTNILSLAWTEKFLDVTVLQWSQENSPCDTNLIVQSYNPFTNSYLHECYTSTIEIFPNKLRNMHKFPIKVAVLRRPPRLDFILNSSGQVESINGIDHNQLNLISETLNFTLTFIAPNTTNYDETFSLDDNRTILNMIAEGDIDYGMNIVYIYFLTKSIPLADIERSIAIYEEHCVALVPILPRTSSRFIYNNSILCVGILLYISTIYVLVKILRFDNRFWSLNYTFRIILGNTVPRVTTKNAERIVFLFLLMLSQKFAMDLFVDFTDNQLYGGNRGLYETLEDIKDANIPLVIDKNYVNITFNKNDSTLQMLKKNVELTKDHERCSDRIMSGENIVCLVSYTEASYGMSKNKRNDGRMMKILTHKFWSAPKGYYLSRGSPYVEEFNKIHERIQEGGLWKTKRVRYDLQPDLDKEFMRNTIDHELAKKLWLIWLSGCAVSIIVFLAEILVYRYSCHRLSQRMIETLNDFNL</sequence>